<evidence type="ECO:0000256" key="2">
    <source>
        <dbReference type="ARBA" id="ARBA00010617"/>
    </source>
</evidence>
<accession>A0AAW1UP67</accession>
<evidence type="ECO:0008006" key="12">
    <source>
        <dbReference type="Google" id="ProtNLM"/>
    </source>
</evidence>
<dbReference type="EMBL" id="JARQZJ010000092">
    <property type="protein sequence ID" value="KAK9884320.1"/>
    <property type="molecule type" value="Genomic_DNA"/>
</dbReference>
<comment type="similarity">
    <text evidence="2 8">Belongs to the cytochrome P450 family.</text>
</comment>
<evidence type="ECO:0000256" key="1">
    <source>
        <dbReference type="ARBA" id="ARBA00001971"/>
    </source>
</evidence>
<evidence type="ECO:0000256" key="7">
    <source>
        <dbReference type="PIRSR" id="PIRSR602401-1"/>
    </source>
</evidence>
<dbReference type="PRINTS" id="PR00463">
    <property type="entry name" value="EP450I"/>
</dbReference>
<dbReference type="PANTHER" id="PTHR24303:SF27">
    <property type="entry name" value="CYTOCHROME P450 307B1"/>
    <property type="match status" value="1"/>
</dbReference>
<keyword evidence="9" id="KW-0472">Membrane</keyword>
<dbReference type="InterPro" id="IPR017972">
    <property type="entry name" value="Cyt_P450_CS"/>
</dbReference>
<keyword evidence="7 8" id="KW-0349">Heme</keyword>
<name>A0AAW1UP67_9CUCU</name>
<dbReference type="GO" id="GO:0020037">
    <property type="term" value="F:heme binding"/>
    <property type="evidence" value="ECO:0007669"/>
    <property type="project" value="InterPro"/>
</dbReference>
<dbReference type="CDD" id="cd20617">
    <property type="entry name" value="CYP1_2-like"/>
    <property type="match status" value="1"/>
</dbReference>
<reference evidence="10 11" key="1">
    <citation type="submission" date="2023-03" db="EMBL/GenBank/DDBJ databases">
        <title>Genome insight into feeding habits of ladybird beetles.</title>
        <authorList>
            <person name="Li H.-S."/>
            <person name="Huang Y.-H."/>
            <person name="Pang H."/>
        </authorList>
    </citation>
    <scope>NUCLEOTIDE SEQUENCE [LARGE SCALE GENOMIC DNA]</scope>
    <source>
        <strain evidence="10">SYSU_2023b</strain>
        <tissue evidence="10">Whole body</tissue>
    </source>
</reference>
<keyword evidence="9" id="KW-0812">Transmembrane</keyword>
<dbReference type="SUPFAM" id="SSF48264">
    <property type="entry name" value="Cytochrome P450"/>
    <property type="match status" value="1"/>
</dbReference>
<keyword evidence="5 7" id="KW-0408">Iron</keyword>
<evidence type="ECO:0000256" key="9">
    <source>
        <dbReference type="SAM" id="Phobius"/>
    </source>
</evidence>
<dbReference type="Proteomes" id="UP001431783">
    <property type="component" value="Unassembled WGS sequence"/>
</dbReference>
<dbReference type="GO" id="GO:0016705">
    <property type="term" value="F:oxidoreductase activity, acting on paired donors, with incorporation or reduction of molecular oxygen"/>
    <property type="evidence" value="ECO:0007669"/>
    <property type="project" value="InterPro"/>
</dbReference>
<organism evidence="10 11">
    <name type="scientific">Henosepilachna vigintioctopunctata</name>
    <dbReference type="NCBI Taxonomy" id="420089"/>
    <lineage>
        <taxon>Eukaryota</taxon>
        <taxon>Metazoa</taxon>
        <taxon>Ecdysozoa</taxon>
        <taxon>Arthropoda</taxon>
        <taxon>Hexapoda</taxon>
        <taxon>Insecta</taxon>
        <taxon>Pterygota</taxon>
        <taxon>Neoptera</taxon>
        <taxon>Endopterygota</taxon>
        <taxon>Coleoptera</taxon>
        <taxon>Polyphaga</taxon>
        <taxon>Cucujiformia</taxon>
        <taxon>Coccinelloidea</taxon>
        <taxon>Coccinellidae</taxon>
        <taxon>Epilachninae</taxon>
        <taxon>Epilachnini</taxon>
        <taxon>Henosepilachna</taxon>
    </lineage>
</organism>
<dbReference type="Gene3D" id="1.10.630.10">
    <property type="entry name" value="Cytochrome P450"/>
    <property type="match status" value="1"/>
</dbReference>
<dbReference type="AlphaFoldDB" id="A0AAW1UP67"/>
<dbReference type="InterPro" id="IPR036396">
    <property type="entry name" value="Cyt_P450_sf"/>
</dbReference>
<feature type="binding site" description="axial binding residue" evidence="7">
    <location>
        <position position="447"/>
    </location>
    <ligand>
        <name>heme</name>
        <dbReference type="ChEBI" id="CHEBI:30413"/>
    </ligand>
    <ligandPart>
        <name>Fe</name>
        <dbReference type="ChEBI" id="CHEBI:18248"/>
    </ligandPart>
</feature>
<dbReference type="PRINTS" id="PR00385">
    <property type="entry name" value="P450"/>
</dbReference>
<dbReference type="Pfam" id="PF00067">
    <property type="entry name" value="p450"/>
    <property type="match status" value="1"/>
</dbReference>
<dbReference type="GO" id="GO:0004497">
    <property type="term" value="F:monooxygenase activity"/>
    <property type="evidence" value="ECO:0007669"/>
    <property type="project" value="UniProtKB-KW"/>
</dbReference>
<dbReference type="PANTHER" id="PTHR24303">
    <property type="entry name" value="HEME-BINDING MONOOXYGENASE FAMILY"/>
    <property type="match status" value="1"/>
</dbReference>
<evidence type="ECO:0000256" key="6">
    <source>
        <dbReference type="ARBA" id="ARBA00023033"/>
    </source>
</evidence>
<protein>
    <recommendedName>
        <fullName evidence="12">Cytochrome P450</fullName>
    </recommendedName>
</protein>
<evidence type="ECO:0000256" key="5">
    <source>
        <dbReference type="ARBA" id="ARBA00023004"/>
    </source>
</evidence>
<gene>
    <name evidence="10" type="ORF">WA026_005270</name>
</gene>
<feature type="transmembrane region" description="Helical" evidence="9">
    <location>
        <begin position="6"/>
        <end position="27"/>
    </location>
</feature>
<keyword evidence="9" id="KW-1133">Transmembrane helix</keyword>
<keyword evidence="3 7" id="KW-0479">Metal-binding</keyword>
<dbReference type="PROSITE" id="PS00086">
    <property type="entry name" value="CYTOCHROME_P450"/>
    <property type="match status" value="1"/>
</dbReference>
<evidence type="ECO:0000313" key="11">
    <source>
        <dbReference type="Proteomes" id="UP001431783"/>
    </source>
</evidence>
<comment type="cofactor">
    <cofactor evidence="1 7">
        <name>heme</name>
        <dbReference type="ChEBI" id="CHEBI:30413"/>
    </cofactor>
</comment>
<dbReference type="InterPro" id="IPR001128">
    <property type="entry name" value="Cyt_P450"/>
</dbReference>
<evidence type="ECO:0000256" key="3">
    <source>
        <dbReference type="ARBA" id="ARBA00022723"/>
    </source>
</evidence>
<proteinExistence type="inferred from homology"/>
<keyword evidence="6 8" id="KW-0503">Monooxygenase</keyword>
<dbReference type="InterPro" id="IPR002401">
    <property type="entry name" value="Cyt_P450_E_grp-I"/>
</dbReference>
<dbReference type="GO" id="GO:0005506">
    <property type="term" value="F:iron ion binding"/>
    <property type="evidence" value="ECO:0007669"/>
    <property type="project" value="InterPro"/>
</dbReference>
<sequence length="503" mass="57767">MFFITLYSQLSFLFIIILVIVILLIIYENLNIRKSKTSDNGLLEPPMPFKIPLIGHLHLLGGYDVPYKAFSELGKKYGNIIKLQLGNVKCVVINDQKNIREALITKGHHFDSRPSFERYARLFSGNKQNSLAFCDWSDVQKTRREMLIMYTFPRAATNKFHNLETIIQNNVQSMVSKICENNVVGIKPMIIQHCGNIFTTHFCSRQFQNTDKEFVDMVNNFDEIFYEVNQGYAADFLPFLMPLHKRNLKRMANMTANIKKFVLERIIGDRFENFDAADEPSDYVESLIQHVKKVKSFDWEMALFALEDIIGGHSAVANFLVKLFAFLLKEPTVQQRIQNEIDNAVGIEGRAIGISDRNKLPYTEATIFEAIRLIASPIVPRVSNQDSSIDGYKIEQDTLIFLNNYDLSMSEKLWDEPKKFLPERFLKNGSLVKPDHFLPFGGGKRSCMGYKMVQLISFGVLSGLLQHYTIEPFETKEYKIPIGSLALPRDPLQIKFTKRAVSL</sequence>
<keyword evidence="11" id="KW-1185">Reference proteome</keyword>
<evidence type="ECO:0000256" key="4">
    <source>
        <dbReference type="ARBA" id="ARBA00023002"/>
    </source>
</evidence>
<comment type="caution">
    <text evidence="10">The sequence shown here is derived from an EMBL/GenBank/DDBJ whole genome shotgun (WGS) entry which is preliminary data.</text>
</comment>
<evidence type="ECO:0000256" key="8">
    <source>
        <dbReference type="RuleBase" id="RU000461"/>
    </source>
</evidence>
<evidence type="ECO:0000313" key="10">
    <source>
        <dbReference type="EMBL" id="KAK9884320.1"/>
    </source>
</evidence>
<keyword evidence="4 8" id="KW-0560">Oxidoreductase</keyword>